<evidence type="ECO:0000313" key="1">
    <source>
        <dbReference type="EMBL" id="PSV43614.1"/>
    </source>
</evidence>
<sequence length="60" mass="7030">MIEYASGFTRSLSAESRAEFERVKKMSPEESRSYTTKKEKAKREKEIARMEKIAFDGLCY</sequence>
<dbReference type="Proteomes" id="UP000241803">
    <property type="component" value="Unassembled WGS sequence"/>
</dbReference>
<dbReference type="EMBL" id="PYOC01000012">
    <property type="protein sequence ID" value="PSV43614.1"/>
    <property type="molecule type" value="Genomic_DNA"/>
</dbReference>
<gene>
    <name evidence="1" type="ORF">C9J47_22360</name>
</gene>
<dbReference type="AlphaFoldDB" id="A0A2T3L3D8"/>
<evidence type="ECO:0000313" key="2">
    <source>
        <dbReference type="Proteomes" id="UP000241803"/>
    </source>
</evidence>
<proteinExistence type="predicted"/>
<dbReference type="RefSeq" id="WP_107255486.1">
    <property type="nucleotide sequence ID" value="NZ_PYOC01000012.1"/>
</dbReference>
<name>A0A2T3L3D8_9GAMM</name>
<organism evidence="1 2">
    <name type="scientific">Photobacterium indicum</name>
    <dbReference type="NCBI Taxonomy" id="81447"/>
    <lineage>
        <taxon>Bacteria</taxon>
        <taxon>Pseudomonadati</taxon>
        <taxon>Pseudomonadota</taxon>
        <taxon>Gammaproteobacteria</taxon>
        <taxon>Vibrionales</taxon>
        <taxon>Vibrionaceae</taxon>
        <taxon>Photobacterium</taxon>
    </lineage>
</organism>
<keyword evidence="2" id="KW-1185">Reference proteome</keyword>
<accession>A0A2T3L3D8</accession>
<protein>
    <submittedName>
        <fullName evidence="1">Uncharacterized protein</fullName>
    </submittedName>
</protein>
<comment type="caution">
    <text evidence="1">The sequence shown here is derived from an EMBL/GenBank/DDBJ whole genome shotgun (WGS) entry which is preliminary data.</text>
</comment>
<reference evidence="1 2" key="1">
    <citation type="submission" date="2018-03" db="EMBL/GenBank/DDBJ databases">
        <title>Whole genome sequencing of Histamine producing bacteria.</title>
        <authorList>
            <person name="Butler K."/>
        </authorList>
    </citation>
    <scope>NUCLEOTIDE SEQUENCE [LARGE SCALE GENOMIC DNA]</scope>
    <source>
        <strain evidence="1 2">ATCC 19614</strain>
    </source>
</reference>